<comment type="subcellular location">
    <subcellularLocation>
        <location evidence="1">Endomembrane system</location>
        <topology evidence="1">Multi-pass membrane protein</topology>
    </subcellularLocation>
    <subcellularLocation>
        <location evidence="6">Membrane</location>
        <topology evidence="6">Multi-pass membrane protein</topology>
    </subcellularLocation>
</comment>
<proteinExistence type="inferred from homology"/>
<feature type="transmembrane region" description="Helical" evidence="7">
    <location>
        <begin position="125"/>
        <end position="146"/>
    </location>
</feature>
<evidence type="ECO:0000313" key="9">
    <source>
        <dbReference type="EMBL" id="EDY22411.1"/>
    </source>
</evidence>
<dbReference type="InterPro" id="IPR001750">
    <property type="entry name" value="ND/Mrp_TM"/>
</dbReference>
<dbReference type="GO" id="GO:0048039">
    <property type="term" value="F:ubiquinone binding"/>
    <property type="evidence" value="ECO:0007669"/>
    <property type="project" value="TreeGrafter"/>
</dbReference>
<dbReference type="AlphaFoldDB" id="B4CV23"/>
<gene>
    <name evidence="9" type="ORF">CfE428DRAFT_0536</name>
</gene>
<keyword evidence="9" id="KW-0560">Oxidoreductase</keyword>
<reference evidence="9 10" key="1">
    <citation type="journal article" date="2011" name="J. Bacteriol.">
        <title>Genome sequence of Chthoniobacter flavus Ellin428, an aerobic heterotrophic soil bacterium.</title>
        <authorList>
            <person name="Kant R."/>
            <person name="van Passel M.W."/>
            <person name="Palva A."/>
            <person name="Lucas S."/>
            <person name="Lapidus A."/>
            <person name="Glavina Del Rio T."/>
            <person name="Dalin E."/>
            <person name="Tice H."/>
            <person name="Bruce D."/>
            <person name="Goodwin L."/>
            <person name="Pitluck S."/>
            <person name="Larimer F.W."/>
            <person name="Land M.L."/>
            <person name="Hauser L."/>
            <person name="Sangwan P."/>
            <person name="de Vos W.M."/>
            <person name="Janssen P.H."/>
            <person name="Smidt H."/>
        </authorList>
    </citation>
    <scope>NUCLEOTIDE SEQUENCE [LARGE SCALE GENOMIC DNA]</scope>
    <source>
        <strain evidence="9 10">Ellin428</strain>
    </source>
</reference>
<evidence type="ECO:0000256" key="1">
    <source>
        <dbReference type="ARBA" id="ARBA00004127"/>
    </source>
</evidence>
<comment type="similarity">
    <text evidence="2">Belongs to the complex I subunit 4 family.</text>
</comment>
<feature type="transmembrane region" description="Helical" evidence="7">
    <location>
        <begin position="298"/>
        <end position="320"/>
    </location>
</feature>
<dbReference type="PANTHER" id="PTHR43507:SF4">
    <property type="entry name" value="PROTON-TRANSLOCATING NADH-QUINONE OXIDOREDUCTASE, CHAIN M"/>
    <property type="match status" value="1"/>
</dbReference>
<keyword evidence="10" id="KW-1185">Reference proteome</keyword>
<dbReference type="PRINTS" id="PR01437">
    <property type="entry name" value="NUOXDRDTASE4"/>
</dbReference>
<feature type="transmembrane region" description="Helical" evidence="7">
    <location>
        <begin position="208"/>
        <end position="228"/>
    </location>
</feature>
<evidence type="ECO:0000256" key="5">
    <source>
        <dbReference type="ARBA" id="ARBA00023136"/>
    </source>
</evidence>
<evidence type="ECO:0000256" key="7">
    <source>
        <dbReference type="SAM" id="Phobius"/>
    </source>
</evidence>
<dbReference type="GO" id="GO:0042773">
    <property type="term" value="P:ATP synthesis coupled electron transport"/>
    <property type="evidence" value="ECO:0007669"/>
    <property type="project" value="InterPro"/>
</dbReference>
<dbReference type="PANTHER" id="PTHR43507">
    <property type="entry name" value="NADH-UBIQUINONE OXIDOREDUCTASE CHAIN 4"/>
    <property type="match status" value="1"/>
</dbReference>
<accession>B4CV23</accession>
<feature type="transmembrane region" description="Helical" evidence="7">
    <location>
        <begin position="410"/>
        <end position="429"/>
    </location>
</feature>
<evidence type="ECO:0000256" key="2">
    <source>
        <dbReference type="ARBA" id="ARBA00009025"/>
    </source>
</evidence>
<dbReference type="Proteomes" id="UP000005824">
    <property type="component" value="Unassembled WGS sequence"/>
</dbReference>
<keyword evidence="5 7" id="KW-0472">Membrane</keyword>
<dbReference type="EMBL" id="ABVL01000001">
    <property type="protein sequence ID" value="EDY22411.1"/>
    <property type="molecule type" value="Genomic_DNA"/>
</dbReference>
<dbReference type="GO" id="GO:0008137">
    <property type="term" value="F:NADH dehydrogenase (ubiquinone) activity"/>
    <property type="evidence" value="ECO:0007669"/>
    <property type="project" value="InterPro"/>
</dbReference>
<keyword evidence="3 6" id="KW-0812">Transmembrane</keyword>
<dbReference type="InterPro" id="IPR010227">
    <property type="entry name" value="NADH_Q_OxRdtase_chainM/4"/>
</dbReference>
<feature type="transmembrane region" description="Helical" evidence="7">
    <location>
        <begin position="101"/>
        <end position="119"/>
    </location>
</feature>
<dbReference type="STRING" id="497964.CfE428DRAFT_0536"/>
<sequence length="489" mass="52169" precursor="true">MLSLIIFIPILAALAILAGAPARKTALGAATVQFLLTLFGFLSYNKAAGGFQFQSITPIVPEWKLNYAVGADGLSLVMLLLTGIVTLAAVWVTPKIEKRENLFYACLLFISAGAAGAFASTDLFFFYSFHELALIPTFLLIGLWGYGERYTAAWKITIYLGLGSIILLIGLVDLYLAVPAASRTFSLIELQRLAGNGLIPAAAQSRPYLFLLIGFGILISLFPFHSWAPPAYSSAPTPVAMLHAGVLKKFGLYGLIRIALPLLPEGAKVWASLLLILLVGNIIYIGLVTIAQKKLDLLLGYSSVMHMGYIFLGIAALNIVGVSGAALLMFAHGLSIAALFALAGFLRQRNPLLLLESFGGVAKSAPWMGFVFGLAAFASIGLPGFANFASEVNVFFGAFKPGPGLVAPNFQLATVFALWGVVISAVYMLRAYRAIFLGAPGKDSAEYVDPIKSLRWPVILLLALLLVAGFAPSAFLAYVQPSIQALLPK</sequence>
<feature type="transmembrane region" description="Helical" evidence="7">
    <location>
        <begin position="458"/>
        <end position="479"/>
    </location>
</feature>
<evidence type="ECO:0000256" key="6">
    <source>
        <dbReference type="RuleBase" id="RU000320"/>
    </source>
</evidence>
<feature type="transmembrane region" description="Helical" evidence="7">
    <location>
        <begin position="269"/>
        <end position="291"/>
    </location>
</feature>
<dbReference type="NCBIfam" id="TIGR01972">
    <property type="entry name" value="NDH_I_M"/>
    <property type="match status" value="1"/>
</dbReference>
<evidence type="ECO:0000256" key="3">
    <source>
        <dbReference type="ARBA" id="ARBA00022692"/>
    </source>
</evidence>
<feature type="transmembrane region" description="Helical" evidence="7">
    <location>
        <begin position="326"/>
        <end position="346"/>
    </location>
</feature>
<feature type="transmembrane region" description="Helical" evidence="7">
    <location>
        <begin position="367"/>
        <end position="390"/>
    </location>
</feature>
<keyword evidence="4 7" id="KW-1133">Transmembrane helix</keyword>
<dbReference type="eggNOG" id="COG1008">
    <property type="taxonomic scope" value="Bacteria"/>
</dbReference>
<evidence type="ECO:0000259" key="8">
    <source>
        <dbReference type="Pfam" id="PF00361"/>
    </source>
</evidence>
<dbReference type="FunCoup" id="B4CV23">
    <property type="interactions" value="145"/>
</dbReference>
<dbReference type="GO" id="GO:0012505">
    <property type="term" value="C:endomembrane system"/>
    <property type="evidence" value="ECO:0007669"/>
    <property type="project" value="UniProtKB-SubCell"/>
</dbReference>
<dbReference type="GO" id="GO:0015990">
    <property type="term" value="P:electron transport coupled proton transport"/>
    <property type="evidence" value="ECO:0007669"/>
    <property type="project" value="TreeGrafter"/>
</dbReference>
<feature type="transmembrane region" description="Helical" evidence="7">
    <location>
        <begin position="73"/>
        <end position="94"/>
    </location>
</feature>
<organism evidence="9 10">
    <name type="scientific">Chthoniobacter flavus Ellin428</name>
    <dbReference type="NCBI Taxonomy" id="497964"/>
    <lineage>
        <taxon>Bacteria</taxon>
        <taxon>Pseudomonadati</taxon>
        <taxon>Verrucomicrobiota</taxon>
        <taxon>Spartobacteria</taxon>
        <taxon>Chthoniobacterales</taxon>
        <taxon>Chthoniobacteraceae</taxon>
        <taxon>Chthoniobacter</taxon>
    </lineage>
</organism>
<dbReference type="RefSeq" id="WP_006977863.1">
    <property type="nucleotide sequence ID" value="NZ_ABVL01000001.1"/>
</dbReference>
<dbReference type="InParanoid" id="B4CV23"/>
<dbReference type="GO" id="GO:0003954">
    <property type="term" value="F:NADH dehydrogenase activity"/>
    <property type="evidence" value="ECO:0007669"/>
    <property type="project" value="TreeGrafter"/>
</dbReference>
<dbReference type="InterPro" id="IPR003918">
    <property type="entry name" value="NADH_UbQ_OxRdtase"/>
</dbReference>
<feature type="transmembrane region" description="Helical" evidence="7">
    <location>
        <begin position="158"/>
        <end position="178"/>
    </location>
</feature>
<comment type="caution">
    <text evidence="9">The sequence shown here is derived from an EMBL/GenBank/DDBJ whole genome shotgun (WGS) entry which is preliminary data.</text>
</comment>
<evidence type="ECO:0000256" key="4">
    <source>
        <dbReference type="ARBA" id="ARBA00022989"/>
    </source>
</evidence>
<dbReference type="GO" id="GO:0016020">
    <property type="term" value="C:membrane"/>
    <property type="evidence" value="ECO:0007669"/>
    <property type="project" value="UniProtKB-SubCell"/>
</dbReference>
<evidence type="ECO:0000313" key="10">
    <source>
        <dbReference type="Proteomes" id="UP000005824"/>
    </source>
</evidence>
<name>B4CV23_9BACT</name>
<dbReference type="EC" id="1.6.5.11" evidence="9"/>
<dbReference type="Pfam" id="PF00361">
    <property type="entry name" value="Proton_antipo_M"/>
    <property type="match status" value="1"/>
</dbReference>
<protein>
    <submittedName>
        <fullName evidence="9">Proton-translocating NADH-quinone oxidoreductase, chain M</fullName>
        <ecNumber evidence="9">1.6.5.11</ecNumber>
    </submittedName>
</protein>
<feature type="domain" description="NADH:quinone oxidoreductase/Mrp antiporter transmembrane" evidence="8">
    <location>
        <begin position="120"/>
        <end position="406"/>
    </location>
</feature>